<evidence type="ECO:0000256" key="13">
    <source>
        <dbReference type="ARBA" id="ARBA00023136"/>
    </source>
</evidence>
<evidence type="ECO:0000256" key="16">
    <source>
        <dbReference type="RuleBase" id="RU000304"/>
    </source>
</evidence>
<dbReference type="PROSITE" id="PS50011">
    <property type="entry name" value="PROTEIN_KINASE_DOM"/>
    <property type="match status" value="1"/>
</dbReference>
<dbReference type="InterPro" id="IPR011009">
    <property type="entry name" value="Kinase-like_dom_sf"/>
</dbReference>
<evidence type="ECO:0000256" key="11">
    <source>
        <dbReference type="ARBA" id="ARBA00022840"/>
    </source>
</evidence>
<dbReference type="EC" id="2.7.11.1" evidence="3"/>
<dbReference type="GeneID" id="111462836"/>
<dbReference type="InterPro" id="IPR017441">
    <property type="entry name" value="Protein_kinase_ATP_BS"/>
</dbReference>
<dbReference type="SUPFAM" id="SSF56112">
    <property type="entry name" value="Protein kinase-like (PK-like)"/>
    <property type="match status" value="1"/>
</dbReference>
<evidence type="ECO:0000256" key="15">
    <source>
        <dbReference type="PROSITE-ProRule" id="PRU10141"/>
    </source>
</evidence>
<evidence type="ECO:0000313" key="20">
    <source>
        <dbReference type="RefSeq" id="XP_022962378.1"/>
    </source>
</evidence>
<keyword evidence="19" id="KW-1185">Reference proteome</keyword>
<evidence type="ECO:0000256" key="2">
    <source>
        <dbReference type="ARBA" id="ARBA00004236"/>
    </source>
</evidence>
<accession>A0A6J1HEM7</accession>
<keyword evidence="11 15" id="KW-0067">ATP-binding</keyword>
<dbReference type="KEGG" id="cmos:111462836"/>
<sequence>MGSCVSLAMENGSPYHGKDSSDYEKNGSNESNGSSSSASVHPSPRTEDEILQSSNLKRFCFNELKKATGNFRQRSMVGEGGFGSVFKGWIDDHSLTATKSGTGIAIAVKRHNQDGMQGHSEWLAEINYLGQLHHPNLVKLVGYCLENDDQLLAYEFMSRGSLDNHLFGRGSWSQPLSWKLRMKIALDAARGLAYLHSKKVIHRDFKSSNILLDANYDAKISDFGLAKDGPIGNQSHVSTRCMGTYGYAAPEYMSTGHLMPKSDVYSFGAVLLEILCGRGALDSTKPPKEQNLVDWARPCVNHRRVSRIMDGRIEGQCEVKKALRVAKLAFKCLSEDPKHRPSMYEVVTDLEELQDLE</sequence>
<evidence type="ECO:0000313" key="19">
    <source>
        <dbReference type="Proteomes" id="UP000504609"/>
    </source>
</evidence>
<dbReference type="GO" id="GO:0005886">
    <property type="term" value="C:plasma membrane"/>
    <property type="evidence" value="ECO:0007669"/>
    <property type="project" value="UniProtKB-SubCell"/>
</dbReference>
<keyword evidence="5 16" id="KW-0723">Serine/threonine-protein kinase</keyword>
<feature type="compositionally biased region" description="Low complexity" evidence="17">
    <location>
        <begin position="28"/>
        <end position="39"/>
    </location>
</feature>
<evidence type="ECO:0000256" key="3">
    <source>
        <dbReference type="ARBA" id="ARBA00012513"/>
    </source>
</evidence>
<gene>
    <name evidence="20" type="primary">LOC111462836</name>
</gene>
<dbReference type="GO" id="GO:0004674">
    <property type="term" value="F:protein serine/threonine kinase activity"/>
    <property type="evidence" value="ECO:0007669"/>
    <property type="project" value="UniProtKB-KW"/>
</dbReference>
<evidence type="ECO:0000256" key="8">
    <source>
        <dbReference type="ARBA" id="ARBA00022692"/>
    </source>
</evidence>
<dbReference type="RefSeq" id="XP_022962378.1">
    <property type="nucleotide sequence ID" value="XM_023106610.1"/>
</dbReference>
<evidence type="ECO:0000256" key="1">
    <source>
        <dbReference type="ARBA" id="ARBA00004167"/>
    </source>
</evidence>
<keyword evidence="6" id="KW-0597">Phosphoprotein</keyword>
<evidence type="ECO:0000256" key="7">
    <source>
        <dbReference type="ARBA" id="ARBA00022679"/>
    </source>
</evidence>
<evidence type="ECO:0000256" key="5">
    <source>
        <dbReference type="ARBA" id="ARBA00022527"/>
    </source>
</evidence>
<evidence type="ECO:0000256" key="12">
    <source>
        <dbReference type="ARBA" id="ARBA00022989"/>
    </source>
</evidence>
<feature type="binding site" evidence="15">
    <location>
        <position position="109"/>
    </location>
    <ligand>
        <name>ATP</name>
        <dbReference type="ChEBI" id="CHEBI:30616"/>
    </ligand>
</feature>
<dbReference type="Gene3D" id="1.10.510.10">
    <property type="entry name" value="Transferase(Phosphotransferase) domain 1"/>
    <property type="match status" value="1"/>
</dbReference>
<keyword evidence="4" id="KW-1003">Cell membrane</keyword>
<dbReference type="FunFam" id="1.10.510.10:FF:000146">
    <property type="entry name" value="LRR receptor-like serine/threonine-protein kinase IOS1"/>
    <property type="match status" value="1"/>
</dbReference>
<organism evidence="19 20">
    <name type="scientific">Cucurbita moschata</name>
    <name type="common">Winter crookneck squash</name>
    <name type="synonym">Cucurbita pepo var. moschata</name>
    <dbReference type="NCBI Taxonomy" id="3662"/>
    <lineage>
        <taxon>Eukaryota</taxon>
        <taxon>Viridiplantae</taxon>
        <taxon>Streptophyta</taxon>
        <taxon>Embryophyta</taxon>
        <taxon>Tracheophyta</taxon>
        <taxon>Spermatophyta</taxon>
        <taxon>Magnoliopsida</taxon>
        <taxon>eudicotyledons</taxon>
        <taxon>Gunneridae</taxon>
        <taxon>Pentapetalae</taxon>
        <taxon>rosids</taxon>
        <taxon>fabids</taxon>
        <taxon>Cucurbitales</taxon>
        <taxon>Cucurbitaceae</taxon>
        <taxon>Cucurbiteae</taxon>
        <taxon>Cucurbita</taxon>
    </lineage>
</organism>
<dbReference type="InterPro" id="IPR008271">
    <property type="entry name" value="Ser/Thr_kinase_AS"/>
</dbReference>
<dbReference type="Pfam" id="PF07714">
    <property type="entry name" value="PK_Tyr_Ser-Thr"/>
    <property type="match status" value="1"/>
</dbReference>
<keyword evidence="14" id="KW-0675">Receptor</keyword>
<dbReference type="PROSITE" id="PS00107">
    <property type="entry name" value="PROTEIN_KINASE_ATP"/>
    <property type="match status" value="1"/>
</dbReference>
<feature type="domain" description="Protein kinase" evidence="18">
    <location>
        <begin position="71"/>
        <end position="353"/>
    </location>
</feature>
<keyword evidence="8" id="KW-0812">Transmembrane</keyword>
<reference evidence="20" key="1">
    <citation type="submission" date="2025-08" db="UniProtKB">
        <authorList>
            <consortium name="RefSeq"/>
        </authorList>
    </citation>
    <scope>IDENTIFICATION</scope>
    <source>
        <tissue evidence="20">Young leaves</tissue>
    </source>
</reference>
<comment type="similarity">
    <text evidence="16">Belongs to the protein kinase superfamily.</text>
</comment>
<evidence type="ECO:0000256" key="17">
    <source>
        <dbReference type="SAM" id="MobiDB-lite"/>
    </source>
</evidence>
<evidence type="ECO:0000256" key="10">
    <source>
        <dbReference type="ARBA" id="ARBA00022777"/>
    </source>
</evidence>
<keyword evidence="10" id="KW-0418">Kinase</keyword>
<dbReference type="FunFam" id="3.30.200.20:FF:000228">
    <property type="entry name" value="Serine/threonine-protein kinase BIK1"/>
    <property type="match status" value="1"/>
</dbReference>
<evidence type="ECO:0000256" key="14">
    <source>
        <dbReference type="ARBA" id="ARBA00023170"/>
    </source>
</evidence>
<evidence type="ECO:0000256" key="9">
    <source>
        <dbReference type="ARBA" id="ARBA00022741"/>
    </source>
</evidence>
<protein>
    <recommendedName>
        <fullName evidence="3">non-specific serine/threonine protein kinase</fullName>
        <ecNumber evidence="3">2.7.11.1</ecNumber>
    </recommendedName>
</protein>
<dbReference type="PROSITE" id="PS00108">
    <property type="entry name" value="PROTEIN_KINASE_ST"/>
    <property type="match status" value="1"/>
</dbReference>
<dbReference type="AlphaFoldDB" id="A0A6J1HEM7"/>
<dbReference type="InterPro" id="IPR001245">
    <property type="entry name" value="Ser-Thr/Tyr_kinase_cat_dom"/>
</dbReference>
<dbReference type="Proteomes" id="UP000504609">
    <property type="component" value="Unplaced"/>
</dbReference>
<evidence type="ECO:0000256" key="6">
    <source>
        <dbReference type="ARBA" id="ARBA00022553"/>
    </source>
</evidence>
<keyword evidence="12" id="KW-1133">Transmembrane helix</keyword>
<evidence type="ECO:0000256" key="4">
    <source>
        <dbReference type="ARBA" id="ARBA00022475"/>
    </source>
</evidence>
<dbReference type="InterPro" id="IPR050823">
    <property type="entry name" value="Plant_Ser_Thr_Prot_Kinase"/>
</dbReference>
<dbReference type="PANTHER" id="PTHR45621">
    <property type="entry name" value="OS01G0588500 PROTEIN-RELATED"/>
    <property type="match status" value="1"/>
</dbReference>
<name>A0A6J1HEM7_CUCMO</name>
<feature type="region of interest" description="Disordered" evidence="17">
    <location>
        <begin position="1"/>
        <end position="48"/>
    </location>
</feature>
<proteinExistence type="inferred from homology"/>
<keyword evidence="7" id="KW-0808">Transferase</keyword>
<comment type="subcellular location">
    <subcellularLocation>
        <location evidence="2">Cell membrane</location>
    </subcellularLocation>
    <subcellularLocation>
        <location evidence="1">Membrane</location>
        <topology evidence="1">Single-pass membrane protein</topology>
    </subcellularLocation>
</comment>
<keyword evidence="13" id="KW-0472">Membrane</keyword>
<feature type="compositionally biased region" description="Basic and acidic residues" evidence="17">
    <location>
        <begin position="16"/>
        <end position="27"/>
    </location>
</feature>
<keyword evidence="9 15" id="KW-0547">Nucleotide-binding</keyword>
<dbReference type="GO" id="GO:0005524">
    <property type="term" value="F:ATP binding"/>
    <property type="evidence" value="ECO:0007669"/>
    <property type="project" value="UniProtKB-UniRule"/>
</dbReference>
<dbReference type="InterPro" id="IPR000719">
    <property type="entry name" value="Prot_kinase_dom"/>
</dbReference>
<evidence type="ECO:0000259" key="18">
    <source>
        <dbReference type="PROSITE" id="PS50011"/>
    </source>
</evidence>
<dbReference type="PIRSF" id="PIRSF000654">
    <property type="entry name" value="Integrin-linked_kinase"/>
    <property type="match status" value="1"/>
</dbReference>
<dbReference type="Gene3D" id="3.30.200.20">
    <property type="entry name" value="Phosphorylase Kinase, domain 1"/>
    <property type="match status" value="1"/>
</dbReference>